<name>A0ABU1MFK0_9HYPH</name>
<sequence length="31" mass="3336">MRKCAISFAAAALSLMMVAPVMADNIEVHML</sequence>
<proteinExistence type="predicted"/>
<protein>
    <submittedName>
        <fullName evidence="1">Uncharacterized protein</fullName>
    </submittedName>
</protein>
<feature type="non-terminal residue" evidence="1">
    <location>
        <position position="31"/>
    </location>
</feature>
<organism evidence="1 2">
    <name type="scientific">Brucella pseudogrignonensis</name>
    <dbReference type="NCBI Taxonomy" id="419475"/>
    <lineage>
        <taxon>Bacteria</taxon>
        <taxon>Pseudomonadati</taxon>
        <taxon>Pseudomonadota</taxon>
        <taxon>Alphaproteobacteria</taxon>
        <taxon>Hyphomicrobiales</taxon>
        <taxon>Brucellaceae</taxon>
        <taxon>Brucella/Ochrobactrum group</taxon>
        <taxon>Brucella</taxon>
    </lineage>
</organism>
<dbReference type="EMBL" id="JAVDQT010000015">
    <property type="protein sequence ID" value="MDR6434786.1"/>
    <property type="molecule type" value="Genomic_DNA"/>
</dbReference>
<comment type="caution">
    <text evidence="1">The sequence shown here is derived from an EMBL/GenBank/DDBJ whole genome shotgun (WGS) entry which is preliminary data.</text>
</comment>
<keyword evidence="2" id="KW-1185">Reference proteome</keyword>
<evidence type="ECO:0000313" key="1">
    <source>
        <dbReference type="EMBL" id="MDR6434786.1"/>
    </source>
</evidence>
<dbReference type="Proteomes" id="UP001184614">
    <property type="component" value="Unassembled WGS sequence"/>
</dbReference>
<gene>
    <name evidence="1" type="ORF">J2782_004539</name>
</gene>
<reference evidence="1 2" key="1">
    <citation type="submission" date="2023-07" db="EMBL/GenBank/DDBJ databases">
        <title>Sorghum-associated microbial communities from plants grown in Nebraska, USA.</title>
        <authorList>
            <person name="Schachtman D."/>
        </authorList>
    </citation>
    <scope>NUCLEOTIDE SEQUENCE [LARGE SCALE GENOMIC DNA]</scope>
    <source>
        <strain evidence="1 2">DS1730</strain>
    </source>
</reference>
<accession>A0ABU1MFK0</accession>
<evidence type="ECO:0000313" key="2">
    <source>
        <dbReference type="Proteomes" id="UP001184614"/>
    </source>
</evidence>